<proteinExistence type="predicted"/>
<protein>
    <recommendedName>
        <fullName evidence="3">Lipoprotein</fullName>
    </recommendedName>
</protein>
<sequence>MKNLIIIFIVLISFYSCIATCDDVKKECIPLSYNILVISKSKSRDFAFKGYDKKGNYDQFQISQYWDFYDYVEKGDSIVKISGHKELMLIKKDTTLIFPLMCHGQVVE</sequence>
<organism evidence="2">
    <name type="scientific">uncultured Paludibacter sp</name>
    <dbReference type="NCBI Taxonomy" id="497635"/>
    <lineage>
        <taxon>Bacteria</taxon>
        <taxon>Pseudomonadati</taxon>
        <taxon>Bacteroidota</taxon>
        <taxon>Bacteroidia</taxon>
        <taxon>Bacteroidales</taxon>
        <taxon>Paludibacteraceae</taxon>
        <taxon>Paludibacter</taxon>
        <taxon>environmental samples</taxon>
    </lineage>
</organism>
<gene>
    <name evidence="2" type="ORF">TRIP_D250068</name>
</gene>
<evidence type="ECO:0008006" key="3">
    <source>
        <dbReference type="Google" id="ProtNLM"/>
    </source>
</evidence>
<evidence type="ECO:0000313" key="2">
    <source>
        <dbReference type="EMBL" id="VBB44343.1"/>
    </source>
</evidence>
<evidence type="ECO:0000256" key="1">
    <source>
        <dbReference type="SAM" id="SignalP"/>
    </source>
</evidence>
<accession>A0A653A8L9</accession>
<reference evidence="2" key="1">
    <citation type="submission" date="2018-07" db="EMBL/GenBank/DDBJ databases">
        <authorList>
            <consortium name="Genoscope - CEA"/>
            <person name="William W."/>
        </authorList>
    </citation>
    <scope>NUCLEOTIDE SEQUENCE</scope>
    <source>
        <strain evidence="2">IK1</strain>
    </source>
</reference>
<feature type="signal peptide" evidence="1">
    <location>
        <begin position="1"/>
        <end position="21"/>
    </location>
</feature>
<name>A0A653A8L9_9BACT</name>
<keyword evidence="1" id="KW-0732">Signal</keyword>
<dbReference type="AlphaFoldDB" id="A0A653A8L9"/>
<dbReference type="PROSITE" id="PS51257">
    <property type="entry name" value="PROKAR_LIPOPROTEIN"/>
    <property type="match status" value="1"/>
</dbReference>
<dbReference type="EMBL" id="UPXZ01000018">
    <property type="protein sequence ID" value="VBB44343.1"/>
    <property type="molecule type" value="Genomic_DNA"/>
</dbReference>
<feature type="chain" id="PRO_5024805774" description="Lipoprotein" evidence="1">
    <location>
        <begin position="22"/>
        <end position="108"/>
    </location>
</feature>